<feature type="transmembrane region" description="Helical" evidence="7">
    <location>
        <begin position="578"/>
        <end position="596"/>
    </location>
</feature>
<dbReference type="eggNOG" id="KOG0253">
    <property type="taxonomic scope" value="Eukaryota"/>
</dbReference>
<feature type="region of interest" description="Disordered" evidence="6">
    <location>
        <begin position="938"/>
        <end position="983"/>
    </location>
</feature>
<dbReference type="PANTHER" id="PTHR23511">
    <property type="entry name" value="SYNAPTIC VESICLE GLYCOPROTEIN 2"/>
    <property type="match status" value="1"/>
</dbReference>
<evidence type="ECO:0000313" key="10">
    <source>
        <dbReference type="Proteomes" id="UP000001876"/>
    </source>
</evidence>
<keyword evidence="5 7" id="KW-0472">Membrane</keyword>
<feature type="transmembrane region" description="Helical" evidence="7">
    <location>
        <begin position="635"/>
        <end position="656"/>
    </location>
</feature>
<feature type="transmembrane region" description="Helical" evidence="7">
    <location>
        <begin position="758"/>
        <end position="778"/>
    </location>
</feature>
<dbReference type="KEGG" id="mpp:MICPUCDRAFT_58966"/>
<sequence>MSALRHALARLVARPPAPGWRRARRRASRLVVADAGSATSARRVANDARARRERIENESKDPRDAAVGHCRACDATHRLTRTPEAESEALALARRVEDAGRLDFDVPAPGDARFDASNLRRPGGGKMLGVLLASAASVHPGADADADASTRDDVVVLKAFSGQLFGEWSVPGWAPPLCGLTHKHPRYVRDRDEIKTVVDAAAATKADARALELAAATAARDWDARIDALSRRLKERSRARRATRAAMERSIEAAAAGEEEDAARATLAATTRLHAAESRAGKRELARLKDARATALASPTEALERARSELTALRSTHRALSRELLGAIFESYRLPNFTTEGGFGTRTTDGLDAESCDIDDSGGAGGWTASGARMADVFVRDDHGDGDDGGGARRKPAASFLPCGCGDCAAPKLLAECARRGLTPMAIAEVWVGSPPREEGERVEGTFYGACANRCRPILGHMLCGVEERRRLIDAKRNRDRSTKTRGMEKPRERWTIASLSARIGWGKSQWLVFFFVGLCVAAASVQVNFVSFLAVELKREWGLSSFSSNTLLAVQFLGEMIGCAVFGVYADRRGRRPAFVLGTLFVAVFGVASAFSTRLVAMLILRGLVGVGIGGITVPFDLLAEACPPALRGVVLCAIWTHWTLGSLGVIGAAWACLDGPNGPVAGEAANPLGWRVLTLIASIPPALSLFGICYLEESPAWLAARGRADDAKAIVLRAAARNGVPLDADAFDVAPEEENTEGAKALFRGGNFKRTMCVWTLSLTAQCAYYGVVLFLPLSTSSHADVAGGSYNFDALATSCGGELFGVVAGSYFVSILSRRVVLCASSVIVLIAVPTVLIDEEMAPGWTLTLTALLARGAAMNFASVVWLVTPESYGVKIRATGHAYGNFWARMGDLVTTYVGGTSMPEVAKVLAYSSFSLASLGAALLLPPGVMAGSRGRGRGESGEEDDDDDDEHEESARLLGSAKTGVTRRASAYESYA</sequence>
<dbReference type="GeneID" id="9685017"/>
<dbReference type="InterPro" id="IPR036259">
    <property type="entry name" value="MFS_trans_sf"/>
</dbReference>
<gene>
    <name evidence="9" type="ORF">MICPUCDRAFT_58966</name>
</gene>
<comment type="subcellular location">
    <subcellularLocation>
        <location evidence="1">Membrane</location>
        <topology evidence="1">Multi-pass membrane protein</topology>
    </subcellularLocation>
</comment>
<dbReference type="SUPFAM" id="SSF103473">
    <property type="entry name" value="MFS general substrate transporter"/>
    <property type="match status" value="1"/>
</dbReference>
<dbReference type="Gene3D" id="1.20.1250.20">
    <property type="entry name" value="MFS general substrate transporter like domains"/>
    <property type="match status" value="1"/>
</dbReference>
<evidence type="ECO:0000256" key="6">
    <source>
        <dbReference type="SAM" id="MobiDB-lite"/>
    </source>
</evidence>
<dbReference type="STRING" id="564608.C1MUX3"/>
<evidence type="ECO:0000256" key="5">
    <source>
        <dbReference type="ARBA" id="ARBA00023136"/>
    </source>
</evidence>
<feature type="transmembrane region" description="Helical" evidence="7">
    <location>
        <begin position="823"/>
        <end position="841"/>
    </location>
</feature>
<keyword evidence="4 7" id="KW-1133">Transmembrane helix</keyword>
<dbReference type="OMA" id="TVECAKE"/>
<keyword evidence="10" id="KW-1185">Reference proteome</keyword>
<dbReference type="RefSeq" id="XP_003059265.1">
    <property type="nucleotide sequence ID" value="XM_003059219.1"/>
</dbReference>
<evidence type="ECO:0000256" key="2">
    <source>
        <dbReference type="ARBA" id="ARBA00022448"/>
    </source>
</evidence>
<feature type="transmembrane region" description="Helical" evidence="7">
    <location>
        <begin position="853"/>
        <end position="872"/>
    </location>
</feature>
<feature type="transmembrane region" description="Helical" evidence="7">
    <location>
        <begin position="602"/>
        <end position="623"/>
    </location>
</feature>
<dbReference type="InterPro" id="IPR020846">
    <property type="entry name" value="MFS_dom"/>
</dbReference>
<keyword evidence="2" id="KW-0813">Transport</keyword>
<organism evidence="10">
    <name type="scientific">Micromonas pusilla (strain CCMP1545)</name>
    <name type="common">Picoplanktonic green alga</name>
    <dbReference type="NCBI Taxonomy" id="564608"/>
    <lineage>
        <taxon>Eukaryota</taxon>
        <taxon>Viridiplantae</taxon>
        <taxon>Chlorophyta</taxon>
        <taxon>Mamiellophyceae</taxon>
        <taxon>Mamiellales</taxon>
        <taxon>Mamiellaceae</taxon>
        <taxon>Micromonas</taxon>
    </lineage>
</organism>
<dbReference type="GO" id="GO:0022857">
    <property type="term" value="F:transmembrane transporter activity"/>
    <property type="evidence" value="ECO:0007669"/>
    <property type="project" value="InterPro"/>
</dbReference>
<dbReference type="PROSITE" id="PS50850">
    <property type="entry name" value="MFS"/>
    <property type="match status" value="1"/>
</dbReference>
<evidence type="ECO:0000256" key="3">
    <source>
        <dbReference type="ARBA" id="ARBA00022692"/>
    </source>
</evidence>
<keyword evidence="3 7" id="KW-0812">Transmembrane</keyword>
<dbReference type="Proteomes" id="UP000001876">
    <property type="component" value="Unassembled WGS sequence"/>
</dbReference>
<protein>
    <submittedName>
        <fullName evidence="9">Major facilitator superfamily</fullName>
    </submittedName>
</protein>
<evidence type="ECO:0000259" key="8">
    <source>
        <dbReference type="PROSITE" id="PS50850"/>
    </source>
</evidence>
<accession>C1MUX3</accession>
<dbReference type="GO" id="GO:0016020">
    <property type="term" value="C:membrane"/>
    <property type="evidence" value="ECO:0007669"/>
    <property type="project" value="UniProtKB-SubCell"/>
</dbReference>
<feature type="transmembrane region" description="Helical" evidence="7">
    <location>
        <begin position="511"/>
        <end position="531"/>
    </location>
</feature>
<evidence type="ECO:0000256" key="4">
    <source>
        <dbReference type="ARBA" id="ARBA00022989"/>
    </source>
</evidence>
<dbReference type="OrthoDB" id="4139357at2759"/>
<reference evidence="9 10" key="1">
    <citation type="journal article" date="2009" name="Science">
        <title>Green evolution and dynamic adaptations revealed by genomes of the marine picoeukaryotes Micromonas.</title>
        <authorList>
            <person name="Worden A.Z."/>
            <person name="Lee J.H."/>
            <person name="Mock T."/>
            <person name="Rouze P."/>
            <person name="Simmons M.P."/>
            <person name="Aerts A.L."/>
            <person name="Allen A.E."/>
            <person name="Cuvelier M.L."/>
            <person name="Derelle E."/>
            <person name="Everett M.V."/>
            <person name="Foulon E."/>
            <person name="Grimwood J."/>
            <person name="Gundlach H."/>
            <person name="Henrissat B."/>
            <person name="Napoli C."/>
            <person name="McDonald S.M."/>
            <person name="Parker M.S."/>
            <person name="Rombauts S."/>
            <person name="Salamov A."/>
            <person name="Von Dassow P."/>
            <person name="Badger J.H."/>
            <person name="Coutinho P.M."/>
            <person name="Demir E."/>
            <person name="Dubchak I."/>
            <person name="Gentemann C."/>
            <person name="Eikrem W."/>
            <person name="Gready J.E."/>
            <person name="John U."/>
            <person name="Lanier W."/>
            <person name="Lindquist E.A."/>
            <person name="Lucas S."/>
            <person name="Mayer K.F."/>
            <person name="Moreau H."/>
            <person name="Not F."/>
            <person name="Otillar R."/>
            <person name="Panaud O."/>
            <person name="Pangilinan J."/>
            <person name="Paulsen I."/>
            <person name="Piegu B."/>
            <person name="Poliakov A."/>
            <person name="Robbens S."/>
            <person name="Schmutz J."/>
            <person name="Toulza E."/>
            <person name="Wyss T."/>
            <person name="Zelensky A."/>
            <person name="Zhou K."/>
            <person name="Armbrust E.V."/>
            <person name="Bhattacharya D."/>
            <person name="Goodenough U.W."/>
            <person name="Van de Peer Y."/>
            <person name="Grigoriev I.V."/>
        </authorList>
    </citation>
    <scope>NUCLEOTIDE SEQUENCE [LARGE SCALE GENOMIC DNA]</scope>
    <source>
        <strain evidence="9 10">CCMP1545</strain>
    </source>
</reference>
<dbReference type="Pfam" id="PF00083">
    <property type="entry name" value="Sugar_tr"/>
    <property type="match status" value="1"/>
</dbReference>
<dbReference type="EMBL" id="GG663740">
    <property type="protein sequence ID" value="EEH56397.1"/>
    <property type="molecule type" value="Genomic_DNA"/>
</dbReference>
<evidence type="ECO:0000256" key="1">
    <source>
        <dbReference type="ARBA" id="ARBA00004141"/>
    </source>
</evidence>
<evidence type="ECO:0000313" key="9">
    <source>
        <dbReference type="EMBL" id="EEH56397.1"/>
    </source>
</evidence>
<feature type="domain" description="Major facilitator superfamily (MFS) profile" evidence="8">
    <location>
        <begin position="513"/>
        <end position="936"/>
    </location>
</feature>
<feature type="transmembrane region" description="Helical" evidence="7">
    <location>
        <begin position="676"/>
        <end position="697"/>
    </location>
</feature>
<feature type="region of interest" description="Disordered" evidence="6">
    <location>
        <begin position="45"/>
        <end position="65"/>
    </location>
</feature>
<feature type="compositionally biased region" description="Acidic residues" evidence="6">
    <location>
        <begin position="948"/>
        <end position="959"/>
    </location>
</feature>
<name>C1MUX3_MICPC</name>
<dbReference type="PANTHER" id="PTHR23511:SF34">
    <property type="entry name" value="SYNAPTIC VESICLE GLYCOPROTEIN 2"/>
    <property type="match status" value="1"/>
</dbReference>
<evidence type="ECO:0000256" key="7">
    <source>
        <dbReference type="SAM" id="Phobius"/>
    </source>
</evidence>
<dbReference type="InterPro" id="IPR005828">
    <property type="entry name" value="MFS_sugar_transport-like"/>
</dbReference>
<dbReference type="AlphaFoldDB" id="C1MUX3"/>
<feature type="transmembrane region" description="Helical" evidence="7">
    <location>
        <begin position="798"/>
        <end position="816"/>
    </location>
</feature>
<proteinExistence type="predicted"/>